<organism evidence="2 3">
    <name type="scientific">Helianthus annuus</name>
    <name type="common">Common sunflower</name>
    <dbReference type="NCBI Taxonomy" id="4232"/>
    <lineage>
        <taxon>Eukaryota</taxon>
        <taxon>Viridiplantae</taxon>
        <taxon>Streptophyta</taxon>
        <taxon>Embryophyta</taxon>
        <taxon>Tracheophyta</taxon>
        <taxon>Spermatophyta</taxon>
        <taxon>Magnoliopsida</taxon>
        <taxon>eudicotyledons</taxon>
        <taxon>Gunneridae</taxon>
        <taxon>Pentapetalae</taxon>
        <taxon>asterids</taxon>
        <taxon>campanulids</taxon>
        <taxon>Asterales</taxon>
        <taxon>Asteraceae</taxon>
        <taxon>Asteroideae</taxon>
        <taxon>Heliantheae alliance</taxon>
        <taxon>Heliantheae</taxon>
        <taxon>Helianthus</taxon>
    </lineage>
</organism>
<evidence type="ECO:0000313" key="3">
    <source>
        <dbReference type="Proteomes" id="UP000215914"/>
    </source>
</evidence>
<evidence type="ECO:0000259" key="1">
    <source>
        <dbReference type="Pfam" id="PF01592"/>
    </source>
</evidence>
<dbReference type="Pfam" id="PF01592">
    <property type="entry name" value="NifU_N"/>
    <property type="match status" value="1"/>
</dbReference>
<keyword evidence="3" id="KW-1185">Reference proteome</keyword>
<dbReference type="InParanoid" id="A0A251RW39"/>
<dbReference type="InterPro" id="IPR017853">
    <property type="entry name" value="GH"/>
</dbReference>
<evidence type="ECO:0000313" key="2">
    <source>
        <dbReference type="EMBL" id="OTF90443.1"/>
    </source>
</evidence>
<name>A0A251RW39_HELAN</name>
<dbReference type="Proteomes" id="UP000215914">
    <property type="component" value="Chromosome 16"/>
</dbReference>
<dbReference type="InterPro" id="IPR002871">
    <property type="entry name" value="NIF_FeS_clus_asmbl_NifU_N"/>
</dbReference>
<proteinExistence type="predicted"/>
<dbReference type="AlphaFoldDB" id="A0A251RW39"/>
<dbReference type="SUPFAM" id="SSF51445">
    <property type="entry name" value="(Trans)glycosidases"/>
    <property type="match status" value="1"/>
</dbReference>
<sequence>MLRHAAKRITGSGLAPTRWSSPAANRFYHERVVDQYNNPRNVGAFDKNDLIMNNEYLSLGCGTILCLKGRTPIHCYSDYMRAFRDFGTVIFSVSLLCWDASSRDVFRNADATRDGGNVVDLCSFNELPAIMDGSFQEIEVVFYKNGEQATDGELGDLWVWSGIVGSFNMRHHQSCQRQIQDGI</sequence>
<dbReference type="STRING" id="4232.A0A251RW39"/>
<dbReference type="GO" id="GO:0005506">
    <property type="term" value="F:iron ion binding"/>
    <property type="evidence" value="ECO:0007669"/>
    <property type="project" value="InterPro"/>
</dbReference>
<keyword evidence="2" id="KW-0378">Hydrolase</keyword>
<protein>
    <submittedName>
        <fullName evidence="2">Putative NIF system FeS cluster assembly, NifU, Glycoside hydrolase</fullName>
    </submittedName>
</protein>
<accession>A0A251RW39</accession>
<dbReference type="GO" id="GO:0016226">
    <property type="term" value="P:iron-sulfur cluster assembly"/>
    <property type="evidence" value="ECO:0007669"/>
    <property type="project" value="InterPro"/>
</dbReference>
<feature type="domain" description="NIF system FeS cluster assembly NifU N-terminal" evidence="1">
    <location>
        <begin position="28"/>
        <end position="67"/>
    </location>
</feature>
<dbReference type="EMBL" id="CM007905">
    <property type="protein sequence ID" value="OTF90443.1"/>
    <property type="molecule type" value="Genomic_DNA"/>
</dbReference>
<dbReference type="GO" id="GO:0051536">
    <property type="term" value="F:iron-sulfur cluster binding"/>
    <property type="evidence" value="ECO:0007669"/>
    <property type="project" value="InterPro"/>
</dbReference>
<reference evidence="3" key="1">
    <citation type="journal article" date="2017" name="Nature">
        <title>The sunflower genome provides insights into oil metabolism, flowering and Asterid evolution.</title>
        <authorList>
            <person name="Badouin H."/>
            <person name="Gouzy J."/>
            <person name="Grassa C.J."/>
            <person name="Murat F."/>
            <person name="Staton S.E."/>
            <person name="Cottret L."/>
            <person name="Lelandais-Briere C."/>
            <person name="Owens G.L."/>
            <person name="Carrere S."/>
            <person name="Mayjonade B."/>
            <person name="Legrand L."/>
            <person name="Gill N."/>
            <person name="Kane N.C."/>
            <person name="Bowers J.E."/>
            <person name="Hubner S."/>
            <person name="Bellec A."/>
            <person name="Berard A."/>
            <person name="Berges H."/>
            <person name="Blanchet N."/>
            <person name="Boniface M.C."/>
            <person name="Brunel D."/>
            <person name="Catrice O."/>
            <person name="Chaidir N."/>
            <person name="Claudel C."/>
            <person name="Donnadieu C."/>
            <person name="Faraut T."/>
            <person name="Fievet G."/>
            <person name="Helmstetter N."/>
            <person name="King M."/>
            <person name="Knapp S.J."/>
            <person name="Lai Z."/>
            <person name="Le Paslier M.C."/>
            <person name="Lippi Y."/>
            <person name="Lorenzon L."/>
            <person name="Mandel J.R."/>
            <person name="Marage G."/>
            <person name="Marchand G."/>
            <person name="Marquand E."/>
            <person name="Bret-Mestries E."/>
            <person name="Morien E."/>
            <person name="Nambeesan S."/>
            <person name="Nguyen T."/>
            <person name="Pegot-Espagnet P."/>
            <person name="Pouilly N."/>
            <person name="Raftis F."/>
            <person name="Sallet E."/>
            <person name="Schiex T."/>
            <person name="Thomas J."/>
            <person name="Vandecasteele C."/>
            <person name="Vares D."/>
            <person name="Vear F."/>
            <person name="Vautrin S."/>
            <person name="Crespi M."/>
            <person name="Mangin B."/>
            <person name="Burke J.M."/>
            <person name="Salse J."/>
            <person name="Munos S."/>
            <person name="Vincourt P."/>
            <person name="Rieseberg L.H."/>
            <person name="Langlade N.B."/>
        </authorList>
    </citation>
    <scope>NUCLEOTIDE SEQUENCE [LARGE SCALE GENOMIC DNA]</scope>
    <source>
        <strain evidence="3">cv. SF193</strain>
    </source>
</reference>
<gene>
    <name evidence="2" type="ORF">HannXRQ_Chr16g0499691</name>
</gene>
<dbReference type="Gene3D" id="3.20.20.80">
    <property type="entry name" value="Glycosidases"/>
    <property type="match status" value="1"/>
</dbReference>
<dbReference type="GO" id="GO:0016787">
    <property type="term" value="F:hydrolase activity"/>
    <property type="evidence" value="ECO:0007669"/>
    <property type="project" value="UniProtKB-KW"/>
</dbReference>